<dbReference type="InterPro" id="IPR001610">
    <property type="entry name" value="PAC"/>
</dbReference>
<feature type="domain" description="Response regulatory" evidence="11">
    <location>
        <begin position="778"/>
        <end position="893"/>
    </location>
</feature>
<keyword evidence="15" id="KW-1185">Reference proteome</keyword>
<dbReference type="SMART" id="SM00387">
    <property type="entry name" value="HATPase_c"/>
    <property type="match status" value="1"/>
</dbReference>
<dbReference type="InterPro" id="IPR011006">
    <property type="entry name" value="CheY-like_superfamily"/>
</dbReference>
<dbReference type="EC" id="2.7.13.3" evidence="2"/>
<evidence type="ECO:0000259" key="11">
    <source>
        <dbReference type="PROSITE" id="PS50110"/>
    </source>
</evidence>
<dbReference type="SUPFAM" id="SSF55785">
    <property type="entry name" value="PYP-like sensor domain (PAS domain)"/>
    <property type="match status" value="3"/>
</dbReference>
<dbReference type="InterPro" id="IPR036890">
    <property type="entry name" value="HATPase_C_sf"/>
</dbReference>
<dbReference type="PROSITE" id="PS50112">
    <property type="entry name" value="PAS"/>
    <property type="match status" value="2"/>
</dbReference>
<dbReference type="Pfam" id="PF00072">
    <property type="entry name" value="Response_reg"/>
    <property type="match status" value="1"/>
</dbReference>
<keyword evidence="7" id="KW-0472">Membrane</keyword>
<evidence type="ECO:0000259" key="12">
    <source>
        <dbReference type="PROSITE" id="PS50112"/>
    </source>
</evidence>
<dbReference type="SMART" id="SM00086">
    <property type="entry name" value="PAC"/>
    <property type="match status" value="4"/>
</dbReference>
<dbReference type="Pfam" id="PF08447">
    <property type="entry name" value="PAS_3"/>
    <property type="match status" value="2"/>
</dbReference>
<evidence type="ECO:0000313" key="15">
    <source>
        <dbReference type="Proteomes" id="UP000318478"/>
    </source>
</evidence>
<evidence type="ECO:0000256" key="6">
    <source>
        <dbReference type="ARBA" id="ARBA00023012"/>
    </source>
</evidence>
<evidence type="ECO:0000256" key="3">
    <source>
        <dbReference type="ARBA" id="ARBA00022553"/>
    </source>
</evidence>
<dbReference type="AlphaFoldDB" id="A0A5C5YAL3"/>
<dbReference type="GO" id="GO:0009927">
    <property type="term" value="F:histidine phosphotransfer kinase activity"/>
    <property type="evidence" value="ECO:0007669"/>
    <property type="project" value="TreeGrafter"/>
</dbReference>
<organism evidence="14 15">
    <name type="scientific">Posidoniimonas polymericola</name>
    <dbReference type="NCBI Taxonomy" id="2528002"/>
    <lineage>
        <taxon>Bacteria</taxon>
        <taxon>Pseudomonadati</taxon>
        <taxon>Planctomycetota</taxon>
        <taxon>Planctomycetia</taxon>
        <taxon>Pirellulales</taxon>
        <taxon>Lacipirellulaceae</taxon>
        <taxon>Posidoniimonas</taxon>
    </lineage>
</organism>
<evidence type="ECO:0000259" key="10">
    <source>
        <dbReference type="PROSITE" id="PS50109"/>
    </source>
</evidence>
<dbReference type="PRINTS" id="PR00344">
    <property type="entry name" value="BCTRLSENSOR"/>
</dbReference>
<dbReference type="InterPro" id="IPR000700">
    <property type="entry name" value="PAS-assoc_C"/>
</dbReference>
<dbReference type="RefSeq" id="WP_146590274.1">
    <property type="nucleotide sequence ID" value="NZ_SJPO01000011.1"/>
</dbReference>
<dbReference type="PROSITE" id="PS50109">
    <property type="entry name" value="HIS_KIN"/>
    <property type="match status" value="1"/>
</dbReference>
<dbReference type="Gene3D" id="3.30.450.20">
    <property type="entry name" value="PAS domain"/>
    <property type="match status" value="3"/>
</dbReference>
<dbReference type="SUPFAM" id="SSF52172">
    <property type="entry name" value="CheY-like"/>
    <property type="match status" value="1"/>
</dbReference>
<dbReference type="OrthoDB" id="3272385at2"/>
<feature type="domain" description="PAS" evidence="12">
    <location>
        <begin position="403"/>
        <end position="473"/>
    </location>
</feature>
<accession>A0A5C5YAL3</accession>
<dbReference type="InterPro" id="IPR001789">
    <property type="entry name" value="Sig_transdc_resp-reg_receiver"/>
</dbReference>
<dbReference type="FunFam" id="3.30.565.10:FF:000006">
    <property type="entry name" value="Sensor histidine kinase WalK"/>
    <property type="match status" value="1"/>
</dbReference>
<comment type="caution">
    <text evidence="14">The sequence shown here is derived from an EMBL/GenBank/DDBJ whole genome shotgun (WGS) entry which is preliminary data.</text>
</comment>
<dbReference type="InterPro" id="IPR035965">
    <property type="entry name" value="PAS-like_dom_sf"/>
</dbReference>
<dbReference type="GO" id="GO:0000155">
    <property type="term" value="F:phosphorelay sensor kinase activity"/>
    <property type="evidence" value="ECO:0007669"/>
    <property type="project" value="InterPro"/>
</dbReference>
<dbReference type="SUPFAM" id="SSF47384">
    <property type="entry name" value="Homodimeric domain of signal transducing histidine kinase"/>
    <property type="match status" value="1"/>
</dbReference>
<dbReference type="PROSITE" id="PS50110">
    <property type="entry name" value="RESPONSE_REGULATORY"/>
    <property type="match status" value="1"/>
</dbReference>
<keyword evidence="3 8" id="KW-0597">Phosphoprotein</keyword>
<dbReference type="PANTHER" id="PTHR43047:SF72">
    <property type="entry name" value="OSMOSENSING HISTIDINE PROTEIN KINASE SLN1"/>
    <property type="match status" value="1"/>
</dbReference>
<comment type="catalytic activity">
    <reaction evidence="1">
        <text>ATP + protein L-histidine = ADP + protein N-phospho-L-histidine.</text>
        <dbReference type="EC" id="2.7.13.3"/>
    </reaction>
</comment>
<dbReference type="InterPro" id="IPR036097">
    <property type="entry name" value="HisK_dim/P_sf"/>
</dbReference>
<dbReference type="PROSITE" id="PS50113">
    <property type="entry name" value="PAC"/>
    <property type="match status" value="3"/>
</dbReference>
<dbReference type="InterPro" id="IPR005467">
    <property type="entry name" value="His_kinase_dom"/>
</dbReference>
<dbReference type="InterPro" id="IPR000014">
    <property type="entry name" value="PAS"/>
</dbReference>
<evidence type="ECO:0000256" key="8">
    <source>
        <dbReference type="PROSITE-ProRule" id="PRU00169"/>
    </source>
</evidence>
<keyword evidence="4 14" id="KW-0808">Transferase</keyword>
<gene>
    <name evidence="14" type="primary">luxQ_4</name>
    <name evidence="14" type="ORF">Pla123a_40260</name>
</gene>
<dbReference type="CDD" id="cd00130">
    <property type="entry name" value="PAS"/>
    <property type="match status" value="3"/>
</dbReference>
<dbReference type="Pfam" id="PF02518">
    <property type="entry name" value="HATPase_c"/>
    <property type="match status" value="1"/>
</dbReference>
<dbReference type="SMART" id="SM00448">
    <property type="entry name" value="REC"/>
    <property type="match status" value="1"/>
</dbReference>
<dbReference type="Gene3D" id="1.10.287.130">
    <property type="match status" value="1"/>
</dbReference>
<feature type="region of interest" description="Disordered" evidence="9">
    <location>
        <begin position="1"/>
        <end position="23"/>
    </location>
</feature>
<evidence type="ECO:0000256" key="1">
    <source>
        <dbReference type="ARBA" id="ARBA00000085"/>
    </source>
</evidence>
<sequence>MDSPENTRKPTATGRAGDAAGDPFDPAGYIRAADGAPVLLWASGQDWTQRRLNRYARQRFLDAGAAEQWTWTEAVQQGSAARVGRQIEDAYQAGEPFCLLYTAELGGTRFVVADRGEPRRDSAGKLAGYAGSWAVVDEPDRPAADDDSAQSLVPLLGLRRDEASYGELITDLNGQVVAASQVMERLLGYTEQELAERTLIDLAHAQDRHSPPAPIGPLTSRACERRYLKKDGGVLWSRTSVETIQDAAGQLCGYRVEVHDVSAEKQTERDHLDSLQRLTIAQRAGGAGVFEWLILENRVYWSPELEELYGIEPGRFGGTFDDWAKRVLPEDSEKIRQNVAEWMQQRREDCAYEFRAILPDGSHRWMSGHARFFYREDGTPERMIGVNVRMDLLKSVQQALEESEERFRALADHMSQLAWMADSEGYIFWYNRRWYEYTGTTLEEMQGWGWKKVHHPDHVDRVAEKIQKCWDSGEVWEDTFPLRGRDGRYRWFLSRAMPMRDAQGEIVRWLGTNTDITDQRDAEEALREADSKKNEFLAMLAHELRNPLAPIRSGLDLLLLGVNTPEQSRALEIMRRQTSQLTRLIDDLLDVSRVMRGKITLQKAPVEVRQVITQAVEACRPFLDDRRHEFRLVEHPEPIWLDADAARLAQVLGNLLNNAAKYTEDCGRVTLTTSAAGDKAVIEVADTGIGIEPSLLPDVFELFTQSTRSLDRSQGGLGIGLTVVEQMIRLHDGSVTVASEGLGHGSTFTVTLPTIAAPTGVSAASWSPDASEVSRPRKILIVDDNQSAAYLLSRLLGKLGEFEIETAADGPEALAAAETFGPELVFLDIGLPRMDGYEVARRLRERGGERPAIVALSGYSREARDDPGRDGCFDRRLVKPADIGALERVLAEL</sequence>
<keyword evidence="5 14" id="KW-0418">Kinase</keyword>
<feature type="domain" description="Histidine kinase" evidence="10">
    <location>
        <begin position="539"/>
        <end position="756"/>
    </location>
</feature>
<proteinExistence type="predicted"/>
<dbReference type="Pfam" id="PF13426">
    <property type="entry name" value="PAS_9"/>
    <property type="match status" value="1"/>
</dbReference>
<feature type="compositionally biased region" description="Low complexity" evidence="9">
    <location>
        <begin position="11"/>
        <end position="23"/>
    </location>
</feature>
<dbReference type="Gene3D" id="3.30.565.10">
    <property type="entry name" value="Histidine kinase-like ATPase, C-terminal domain"/>
    <property type="match status" value="1"/>
</dbReference>
<dbReference type="Pfam" id="PF00512">
    <property type="entry name" value="HisKA"/>
    <property type="match status" value="1"/>
</dbReference>
<dbReference type="InterPro" id="IPR003661">
    <property type="entry name" value="HisK_dim/P_dom"/>
</dbReference>
<name>A0A5C5YAL3_9BACT</name>
<dbReference type="NCBIfam" id="TIGR00229">
    <property type="entry name" value="sensory_box"/>
    <property type="match status" value="2"/>
</dbReference>
<reference evidence="14 15" key="1">
    <citation type="submission" date="2019-02" db="EMBL/GenBank/DDBJ databases">
        <title>Deep-cultivation of Planctomycetes and their phenomic and genomic characterization uncovers novel biology.</title>
        <authorList>
            <person name="Wiegand S."/>
            <person name="Jogler M."/>
            <person name="Boedeker C."/>
            <person name="Pinto D."/>
            <person name="Vollmers J."/>
            <person name="Rivas-Marin E."/>
            <person name="Kohn T."/>
            <person name="Peeters S.H."/>
            <person name="Heuer A."/>
            <person name="Rast P."/>
            <person name="Oberbeckmann S."/>
            <person name="Bunk B."/>
            <person name="Jeske O."/>
            <person name="Meyerdierks A."/>
            <person name="Storesund J.E."/>
            <person name="Kallscheuer N."/>
            <person name="Luecker S."/>
            <person name="Lage O.M."/>
            <person name="Pohl T."/>
            <person name="Merkel B.J."/>
            <person name="Hornburger P."/>
            <person name="Mueller R.-W."/>
            <person name="Bruemmer F."/>
            <person name="Labrenz M."/>
            <person name="Spormann A.M."/>
            <person name="Op Den Camp H."/>
            <person name="Overmann J."/>
            <person name="Amann R."/>
            <person name="Jetten M.S.M."/>
            <person name="Mascher T."/>
            <person name="Medema M.H."/>
            <person name="Devos D.P."/>
            <person name="Kaster A.-K."/>
            <person name="Ovreas L."/>
            <person name="Rohde M."/>
            <person name="Galperin M.Y."/>
            <person name="Jogler C."/>
        </authorList>
    </citation>
    <scope>NUCLEOTIDE SEQUENCE [LARGE SCALE GENOMIC DNA]</scope>
    <source>
        <strain evidence="14 15">Pla123a</strain>
    </source>
</reference>
<dbReference type="FunFam" id="1.10.287.130:FF:000001">
    <property type="entry name" value="Two-component sensor histidine kinase"/>
    <property type="match status" value="1"/>
</dbReference>
<evidence type="ECO:0000256" key="7">
    <source>
        <dbReference type="ARBA" id="ARBA00023136"/>
    </source>
</evidence>
<dbReference type="EMBL" id="SJPO01000011">
    <property type="protein sequence ID" value="TWT72727.1"/>
    <property type="molecule type" value="Genomic_DNA"/>
</dbReference>
<dbReference type="GO" id="GO:0005886">
    <property type="term" value="C:plasma membrane"/>
    <property type="evidence" value="ECO:0007669"/>
    <property type="project" value="TreeGrafter"/>
</dbReference>
<feature type="domain" description="PAC" evidence="13">
    <location>
        <begin position="350"/>
        <end position="402"/>
    </location>
</feature>
<dbReference type="InterPro" id="IPR003594">
    <property type="entry name" value="HATPase_dom"/>
</dbReference>
<evidence type="ECO:0000256" key="4">
    <source>
        <dbReference type="ARBA" id="ARBA00022679"/>
    </source>
</evidence>
<dbReference type="FunFam" id="3.30.450.20:FF:000099">
    <property type="entry name" value="Sensory box sensor histidine kinase"/>
    <property type="match status" value="1"/>
</dbReference>
<feature type="domain" description="PAC" evidence="13">
    <location>
        <begin position="476"/>
        <end position="528"/>
    </location>
</feature>
<dbReference type="CDD" id="cd00082">
    <property type="entry name" value="HisKA"/>
    <property type="match status" value="1"/>
</dbReference>
<dbReference type="Proteomes" id="UP000318478">
    <property type="component" value="Unassembled WGS sequence"/>
</dbReference>
<feature type="domain" description="PAS" evidence="12">
    <location>
        <begin position="168"/>
        <end position="208"/>
    </location>
</feature>
<dbReference type="Gene3D" id="3.40.50.2300">
    <property type="match status" value="1"/>
</dbReference>
<evidence type="ECO:0000256" key="9">
    <source>
        <dbReference type="SAM" id="MobiDB-lite"/>
    </source>
</evidence>
<evidence type="ECO:0000256" key="2">
    <source>
        <dbReference type="ARBA" id="ARBA00012438"/>
    </source>
</evidence>
<dbReference type="SUPFAM" id="SSF55874">
    <property type="entry name" value="ATPase domain of HSP90 chaperone/DNA topoisomerase II/histidine kinase"/>
    <property type="match status" value="1"/>
</dbReference>
<feature type="domain" description="PAC" evidence="13">
    <location>
        <begin position="221"/>
        <end position="273"/>
    </location>
</feature>
<dbReference type="PANTHER" id="PTHR43047">
    <property type="entry name" value="TWO-COMPONENT HISTIDINE PROTEIN KINASE"/>
    <property type="match status" value="1"/>
</dbReference>
<dbReference type="InterPro" id="IPR004358">
    <property type="entry name" value="Sig_transdc_His_kin-like_C"/>
</dbReference>
<protein>
    <recommendedName>
        <fullName evidence="2">histidine kinase</fullName>
        <ecNumber evidence="2">2.7.13.3</ecNumber>
    </recommendedName>
</protein>
<evidence type="ECO:0000256" key="5">
    <source>
        <dbReference type="ARBA" id="ARBA00022777"/>
    </source>
</evidence>
<evidence type="ECO:0000259" key="13">
    <source>
        <dbReference type="PROSITE" id="PS50113"/>
    </source>
</evidence>
<dbReference type="SMART" id="SM00091">
    <property type="entry name" value="PAS"/>
    <property type="match status" value="4"/>
</dbReference>
<feature type="modified residue" description="4-aspartylphosphate" evidence="8">
    <location>
        <position position="828"/>
    </location>
</feature>
<dbReference type="InterPro" id="IPR013655">
    <property type="entry name" value="PAS_fold_3"/>
</dbReference>
<evidence type="ECO:0000313" key="14">
    <source>
        <dbReference type="EMBL" id="TWT72727.1"/>
    </source>
</evidence>
<keyword evidence="6" id="KW-0902">Two-component regulatory system</keyword>
<dbReference type="SMART" id="SM00388">
    <property type="entry name" value="HisKA"/>
    <property type="match status" value="1"/>
</dbReference>